<dbReference type="AlphaFoldDB" id="A0A7Y9IZV9"/>
<feature type="transmembrane region" description="Helical" evidence="5">
    <location>
        <begin position="93"/>
        <end position="115"/>
    </location>
</feature>
<dbReference type="InterPro" id="IPR011701">
    <property type="entry name" value="MFS"/>
</dbReference>
<keyword evidence="3 5" id="KW-1133">Transmembrane helix</keyword>
<feature type="transmembrane region" description="Helical" evidence="5">
    <location>
        <begin position="127"/>
        <end position="149"/>
    </location>
</feature>
<dbReference type="Proteomes" id="UP000521748">
    <property type="component" value="Unassembled WGS sequence"/>
</dbReference>
<evidence type="ECO:0000256" key="2">
    <source>
        <dbReference type="ARBA" id="ARBA00022692"/>
    </source>
</evidence>
<dbReference type="Pfam" id="PF07690">
    <property type="entry name" value="MFS_1"/>
    <property type="match status" value="1"/>
</dbReference>
<dbReference type="EMBL" id="JACBYQ010000001">
    <property type="protein sequence ID" value="NYE93780.1"/>
    <property type="molecule type" value="Genomic_DNA"/>
</dbReference>
<evidence type="ECO:0000256" key="4">
    <source>
        <dbReference type="ARBA" id="ARBA00023136"/>
    </source>
</evidence>
<dbReference type="PANTHER" id="PTHR23542:SF1">
    <property type="entry name" value="MAJOR FACILITATOR SUPERFAMILY (MFS) PROFILE DOMAIN-CONTAINING PROTEIN"/>
    <property type="match status" value="1"/>
</dbReference>
<dbReference type="GO" id="GO:0005886">
    <property type="term" value="C:plasma membrane"/>
    <property type="evidence" value="ECO:0007669"/>
    <property type="project" value="UniProtKB-SubCell"/>
</dbReference>
<dbReference type="PROSITE" id="PS50850">
    <property type="entry name" value="MFS"/>
    <property type="match status" value="1"/>
</dbReference>
<dbReference type="GO" id="GO:0022857">
    <property type="term" value="F:transmembrane transporter activity"/>
    <property type="evidence" value="ECO:0007669"/>
    <property type="project" value="InterPro"/>
</dbReference>
<comment type="caution">
    <text evidence="7">The sequence shown here is derived from an EMBL/GenBank/DDBJ whole genome shotgun (WGS) entry which is preliminary data.</text>
</comment>
<sequence>MSWLTIAVLAVLAASVGVGMTLTGTDVGIVAVLREHEQQSQIGIVFVFWCAASIVGGLIYGSLHRKINPLWLLAVMALLTVPMGFATETWALALLSIPAGLLCAPVLSASSEWVANLVPEERRGEAMGWYGSAITLGSAIGAPLAGAAIDLVGPWGGFAAVGVFSAALALVGLLVQWLRRRPAAKLANN</sequence>
<dbReference type="InterPro" id="IPR020846">
    <property type="entry name" value="MFS_dom"/>
</dbReference>
<dbReference type="Gene3D" id="1.20.1250.20">
    <property type="entry name" value="MFS general substrate transporter like domains"/>
    <property type="match status" value="1"/>
</dbReference>
<evidence type="ECO:0000313" key="7">
    <source>
        <dbReference type="EMBL" id="NYE93780.1"/>
    </source>
</evidence>
<feature type="transmembrane region" description="Helical" evidence="5">
    <location>
        <begin position="70"/>
        <end position="87"/>
    </location>
</feature>
<accession>A0A7Y9IZV9</accession>
<comment type="subcellular location">
    <subcellularLocation>
        <location evidence="1">Cell membrane</location>
        <topology evidence="1">Multi-pass membrane protein</topology>
    </subcellularLocation>
</comment>
<dbReference type="SUPFAM" id="SSF103473">
    <property type="entry name" value="MFS general substrate transporter"/>
    <property type="match status" value="1"/>
</dbReference>
<keyword evidence="2 5" id="KW-0812">Transmembrane</keyword>
<feature type="domain" description="Major facilitator superfamily (MFS) profile" evidence="6">
    <location>
        <begin position="1"/>
        <end position="189"/>
    </location>
</feature>
<protein>
    <submittedName>
        <fullName evidence="7">MFS family permease</fullName>
    </submittedName>
</protein>
<evidence type="ECO:0000313" key="8">
    <source>
        <dbReference type="Proteomes" id="UP000521748"/>
    </source>
</evidence>
<evidence type="ECO:0000256" key="1">
    <source>
        <dbReference type="ARBA" id="ARBA00004651"/>
    </source>
</evidence>
<keyword evidence="4 5" id="KW-0472">Membrane</keyword>
<evidence type="ECO:0000259" key="6">
    <source>
        <dbReference type="PROSITE" id="PS50850"/>
    </source>
</evidence>
<feature type="transmembrane region" description="Helical" evidence="5">
    <location>
        <begin position="43"/>
        <end position="63"/>
    </location>
</feature>
<name>A0A7Y9IZV9_9MICC</name>
<keyword evidence="8" id="KW-1185">Reference proteome</keyword>
<reference evidence="7 8" key="1">
    <citation type="submission" date="2020-07" db="EMBL/GenBank/DDBJ databases">
        <title>Sequencing the genomes of 1000 actinobacteria strains.</title>
        <authorList>
            <person name="Klenk H.-P."/>
        </authorList>
    </citation>
    <scope>NUCLEOTIDE SEQUENCE [LARGE SCALE GENOMIC DNA]</scope>
    <source>
        <strain evidence="7 8">DSM 102047</strain>
    </source>
</reference>
<evidence type="ECO:0000256" key="3">
    <source>
        <dbReference type="ARBA" id="ARBA00022989"/>
    </source>
</evidence>
<gene>
    <name evidence="7" type="ORF">FHU41_000001</name>
</gene>
<evidence type="ECO:0000256" key="5">
    <source>
        <dbReference type="SAM" id="Phobius"/>
    </source>
</evidence>
<dbReference type="PANTHER" id="PTHR23542">
    <property type="match status" value="1"/>
</dbReference>
<feature type="transmembrane region" description="Helical" evidence="5">
    <location>
        <begin position="155"/>
        <end position="175"/>
    </location>
</feature>
<organism evidence="7 8">
    <name type="scientific">Psychromicrobium silvestre</name>
    <dbReference type="NCBI Taxonomy" id="1645614"/>
    <lineage>
        <taxon>Bacteria</taxon>
        <taxon>Bacillati</taxon>
        <taxon>Actinomycetota</taxon>
        <taxon>Actinomycetes</taxon>
        <taxon>Micrococcales</taxon>
        <taxon>Micrococcaceae</taxon>
        <taxon>Psychromicrobium</taxon>
    </lineage>
</organism>
<proteinExistence type="predicted"/>
<dbReference type="InterPro" id="IPR036259">
    <property type="entry name" value="MFS_trans_sf"/>
</dbReference>